<name>A0A395SJ60_FUSSP</name>
<comment type="caution">
    <text evidence="1">The sequence shown here is derived from an EMBL/GenBank/DDBJ whole genome shotgun (WGS) entry which is preliminary data.</text>
</comment>
<dbReference type="EMBL" id="PXOF01000034">
    <property type="protein sequence ID" value="RGP72470.1"/>
    <property type="molecule type" value="Genomic_DNA"/>
</dbReference>
<keyword evidence="2" id="KW-1185">Reference proteome</keyword>
<organism evidence="1 2">
    <name type="scientific">Fusarium sporotrichioides</name>
    <dbReference type="NCBI Taxonomy" id="5514"/>
    <lineage>
        <taxon>Eukaryota</taxon>
        <taxon>Fungi</taxon>
        <taxon>Dikarya</taxon>
        <taxon>Ascomycota</taxon>
        <taxon>Pezizomycotina</taxon>
        <taxon>Sordariomycetes</taxon>
        <taxon>Hypocreomycetidae</taxon>
        <taxon>Hypocreales</taxon>
        <taxon>Nectriaceae</taxon>
        <taxon>Fusarium</taxon>
    </lineage>
</organism>
<proteinExistence type="predicted"/>
<sequence length="191" mass="21450">MDPYSETSELVKISRFDTQGLGVNHQSRRHKSDHLADAGSHKARSDWLKDIGSLREFGGYNHISRNFSALVLPLYRPDRLELLAHVPESQAEAGLRLMYEVCISQSLQADEVCAKRVTKAWKTAIDTTVREESVEFQSIEDHLEFRMIHTGAPFVEALMLSGMGITLTPQEDPQLARIIQPCFAALALTND</sequence>
<accession>A0A395SJ60</accession>
<dbReference type="Proteomes" id="UP000266152">
    <property type="component" value="Unassembled WGS sequence"/>
</dbReference>
<protein>
    <submittedName>
        <fullName evidence="1">Terpenoid synthase</fullName>
    </submittedName>
</protein>
<evidence type="ECO:0000313" key="2">
    <source>
        <dbReference type="Proteomes" id="UP000266152"/>
    </source>
</evidence>
<evidence type="ECO:0000313" key="1">
    <source>
        <dbReference type="EMBL" id="RGP72470.1"/>
    </source>
</evidence>
<reference evidence="1 2" key="1">
    <citation type="journal article" date="2018" name="PLoS Pathog.">
        <title>Evolution of structural diversity of trichothecenes, a family of toxins produced by plant pathogenic and entomopathogenic fungi.</title>
        <authorList>
            <person name="Proctor R.H."/>
            <person name="McCormick S.P."/>
            <person name="Kim H.S."/>
            <person name="Cardoza R.E."/>
            <person name="Stanley A.M."/>
            <person name="Lindo L."/>
            <person name="Kelly A."/>
            <person name="Brown D.W."/>
            <person name="Lee T."/>
            <person name="Vaughan M.M."/>
            <person name="Alexander N.J."/>
            <person name="Busman M."/>
            <person name="Gutierrez S."/>
        </authorList>
    </citation>
    <scope>NUCLEOTIDE SEQUENCE [LARGE SCALE GENOMIC DNA]</scope>
    <source>
        <strain evidence="1 2">NRRL 3299</strain>
    </source>
</reference>
<dbReference type="InterPro" id="IPR008949">
    <property type="entry name" value="Isoprenoid_synthase_dom_sf"/>
</dbReference>
<gene>
    <name evidence="1" type="ORF">FSPOR_2681</name>
</gene>
<dbReference type="SUPFAM" id="SSF48576">
    <property type="entry name" value="Terpenoid synthases"/>
    <property type="match status" value="1"/>
</dbReference>
<dbReference type="STRING" id="5514.A0A395SJ60"/>
<dbReference type="Gene3D" id="1.10.600.10">
    <property type="entry name" value="Farnesyl Diphosphate Synthase"/>
    <property type="match status" value="1"/>
</dbReference>
<dbReference type="Pfam" id="PF19086">
    <property type="entry name" value="Terpene_syn_C_2"/>
    <property type="match status" value="1"/>
</dbReference>
<dbReference type="AlphaFoldDB" id="A0A395SJ60"/>